<feature type="coiled-coil region" evidence="1">
    <location>
        <begin position="676"/>
        <end position="703"/>
    </location>
</feature>
<dbReference type="PANTHER" id="PTHR45615:SF80">
    <property type="entry name" value="GRIP DOMAIN-CONTAINING PROTEIN"/>
    <property type="match status" value="1"/>
</dbReference>
<protein>
    <submittedName>
        <fullName evidence="3">Uncharacterized protein</fullName>
    </submittedName>
</protein>
<accession>A0A5J5F0K3</accession>
<dbReference type="OrthoDB" id="6365728at2759"/>
<reference evidence="3 4" key="1">
    <citation type="submission" date="2019-09" db="EMBL/GenBank/DDBJ databases">
        <title>Draft genome of the ectomycorrhizal ascomycete Sphaerosporella brunnea.</title>
        <authorList>
            <consortium name="DOE Joint Genome Institute"/>
            <person name="Benucci G.M."/>
            <person name="Marozzi G."/>
            <person name="Antonielli L."/>
            <person name="Sanchez S."/>
            <person name="Marco P."/>
            <person name="Wang X."/>
            <person name="Falini L.B."/>
            <person name="Barry K."/>
            <person name="Haridas S."/>
            <person name="Lipzen A."/>
            <person name="Labutti K."/>
            <person name="Grigoriev I.V."/>
            <person name="Murat C."/>
            <person name="Martin F."/>
            <person name="Albertini E."/>
            <person name="Donnini D."/>
            <person name="Bonito G."/>
        </authorList>
    </citation>
    <scope>NUCLEOTIDE SEQUENCE [LARGE SCALE GENOMIC DNA]</scope>
    <source>
        <strain evidence="3 4">Sb_GMNB300</strain>
    </source>
</reference>
<gene>
    <name evidence="3" type="ORF">FN846DRAFT_636839</name>
</gene>
<evidence type="ECO:0000256" key="2">
    <source>
        <dbReference type="SAM" id="MobiDB-lite"/>
    </source>
</evidence>
<dbReference type="PANTHER" id="PTHR45615">
    <property type="entry name" value="MYOSIN HEAVY CHAIN, NON-MUSCLE"/>
    <property type="match status" value="1"/>
</dbReference>
<proteinExistence type="predicted"/>
<dbReference type="Gene3D" id="1.20.5.1000">
    <property type="entry name" value="arf6 gtpase in complex with a specific effector, jip4"/>
    <property type="match status" value="1"/>
</dbReference>
<dbReference type="InParanoid" id="A0A5J5F0K3"/>
<dbReference type="EMBL" id="VXIS01000062">
    <property type="protein sequence ID" value="KAA8908994.1"/>
    <property type="molecule type" value="Genomic_DNA"/>
</dbReference>
<keyword evidence="1" id="KW-0175">Coiled coil</keyword>
<feature type="coiled-coil region" evidence="1">
    <location>
        <begin position="588"/>
        <end position="650"/>
    </location>
</feature>
<evidence type="ECO:0000313" key="4">
    <source>
        <dbReference type="Proteomes" id="UP000326924"/>
    </source>
</evidence>
<dbReference type="AlphaFoldDB" id="A0A5J5F0K3"/>
<comment type="caution">
    <text evidence="3">The sequence shown here is derived from an EMBL/GenBank/DDBJ whole genome shotgun (WGS) entry which is preliminary data.</text>
</comment>
<keyword evidence="4" id="KW-1185">Reference proteome</keyword>
<organism evidence="3 4">
    <name type="scientific">Sphaerosporella brunnea</name>
    <dbReference type="NCBI Taxonomy" id="1250544"/>
    <lineage>
        <taxon>Eukaryota</taxon>
        <taxon>Fungi</taxon>
        <taxon>Dikarya</taxon>
        <taxon>Ascomycota</taxon>
        <taxon>Pezizomycotina</taxon>
        <taxon>Pezizomycetes</taxon>
        <taxon>Pezizales</taxon>
        <taxon>Pyronemataceae</taxon>
        <taxon>Sphaerosporella</taxon>
    </lineage>
</organism>
<feature type="compositionally biased region" description="Low complexity" evidence="2">
    <location>
        <begin position="36"/>
        <end position="50"/>
    </location>
</feature>
<name>A0A5J5F0K3_9PEZI</name>
<evidence type="ECO:0000256" key="1">
    <source>
        <dbReference type="SAM" id="Coils"/>
    </source>
</evidence>
<feature type="compositionally biased region" description="Low complexity" evidence="2">
    <location>
        <begin position="114"/>
        <end position="125"/>
    </location>
</feature>
<sequence length="1084" mass="121596">MSTTPIRAPSPPSSALIHRHEDEGDYSDETLGGTGSRSSSGSRPGSSAGGHVRHSSFFPPTPPYSNHSRPPRAPTEYHHHQQHQYAPQYPPAPSSSTSGRRPNYHHRPPPPTTIPRSAYAASHSGAHSRRLSGYSHDPGLALEMQLERQHQYYDDMILGPEYPPSPHASSGGGFAGADPHENLAAIVDRAGGAVSSLSLSIPSLHQLCERHRAVTAELEHYERVVAEQEGQMKELLSKEKKLDQLKKTMEHLSGVHTAEVNTLRNRIGDLEREIKRLQEAIEKKERERESFEVKVDEEKEELEKLFDEWKRETQEEHEKALRELKEEQEKLLEEERTKHEGVLGEKDAEHSKAFEEKEAAHQVSLKDCEDAHEAKTKALEEDFKQQKAELVSTHESKLADAESAHQAKIEELKSAQMKQAEDFATEKTSLNETFLAEKAKLVEEFEAETRTIEEKFNAVKGQVEEAHANEKKRIEAAFAEDLEAKEKTYSEEKQALEERFAAERTAKEEAFAKEKEDMKAEFYKEKEEMNSVFTAEKADIEAAFEKERAKLHETFEAAKAAWAEEKERMLSGWEAEKENMTTGFANEKAQLEEIQKGLETDKENLTADTIALKGEKETLQTEKAALESLRDQLEERVSSLETLKTSLEAEKDALVAVGESKAAEYSAERARLDGIIANLQTTLDGMQKENKKLLDTLKKMAEEEEGGEIRSRGDGFYIDAFTKLTKDIVDLSHEFNTLPIAPPSRVLAELPAGLPSMLNDTEASKLLRQAYVQHTISKYLCYRIFQPFLFSLGKRYDKADTFFQAMSNQLREKSTRKEAVWRHYTLLAGYTTSNAKKNQQVAAAQVIEEIAAYIKPFADPKKMNVVTSGITRIVKFAIETWRYARMEREIVTASMSTDDATDPERWTSHAWDMSPLPTSPSKEEGGNSVVMTLLPVFMREGTLPSLHRPNAVLDQGLVFSKGVALYADCAPVLQRKHELGSLEIDIDDIEEVPEHVEARENTELEKQAREDLARTMAGNEAQGPPLETAEQVTDEEAAAVEAAIEAAVEKHMHRPVESVIGGVEIPKGELDCHHDAAAALVEVC</sequence>
<feature type="region of interest" description="Disordered" evidence="2">
    <location>
        <begin position="1"/>
        <end position="134"/>
    </location>
</feature>
<evidence type="ECO:0000313" key="3">
    <source>
        <dbReference type="EMBL" id="KAA8908994.1"/>
    </source>
</evidence>
<dbReference type="Proteomes" id="UP000326924">
    <property type="component" value="Unassembled WGS sequence"/>
</dbReference>
<feature type="region of interest" description="Disordered" evidence="2">
    <location>
        <begin position="334"/>
        <end position="368"/>
    </location>
</feature>
<feature type="coiled-coil region" evidence="1">
    <location>
        <begin position="369"/>
        <end position="455"/>
    </location>
</feature>